<keyword evidence="2" id="KW-1185">Reference proteome</keyword>
<feature type="non-terminal residue" evidence="1">
    <location>
        <position position="1"/>
    </location>
</feature>
<sequence>INSRECNDDRDIAPRSVGVLSASSGIPGRKSSHKCLHLSKRCSPPVTFAFPIKPSDLREILLSSVRLRKNGKAQRQSSSKQ</sequence>
<evidence type="ECO:0000313" key="1">
    <source>
        <dbReference type="EMBL" id="KIJ44831.1"/>
    </source>
</evidence>
<evidence type="ECO:0000313" key="2">
    <source>
        <dbReference type="Proteomes" id="UP000054279"/>
    </source>
</evidence>
<proteinExistence type="predicted"/>
<dbReference type="HOGENOM" id="CLU_2580488_0_0_1"/>
<protein>
    <submittedName>
        <fullName evidence="1">Uncharacterized protein</fullName>
    </submittedName>
</protein>
<dbReference type="EMBL" id="KN837115">
    <property type="protein sequence ID" value="KIJ44831.1"/>
    <property type="molecule type" value="Genomic_DNA"/>
</dbReference>
<feature type="non-terminal residue" evidence="1">
    <location>
        <position position="81"/>
    </location>
</feature>
<dbReference type="Proteomes" id="UP000054279">
    <property type="component" value="Unassembled WGS sequence"/>
</dbReference>
<name>A0A0C9W1I2_SPHS4</name>
<organism evidence="1 2">
    <name type="scientific">Sphaerobolus stellatus (strain SS14)</name>
    <dbReference type="NCBI Taxonomy" id="990650"/>
    <lineage>
        <taxon>Eukaryota</taxon>
        <taxon>Fungi</taxon>
        <taxon>Dikarya</taxon>
        <taxon>Basidiomycota</taxon>
        <taxon>Agaricomycotina</taxon>
        <taxon>Agaricomycetes</taxon>
        <taxon>Phallomycetidae</taxon>
        <taxon>Geastrales</taxon>
        <taxon>Sphaerobolaceae</taxon>
        <taxon>Sphaerobolus</taxon>
    </lineage>
</organism>
<gene>
    <name evidence="1" type="ORF">M422DRAFT_30272</name>
</gene>
<dbReference type="AlphaFoldDB" id="A0A0C9W1I2"/>
<reference evidence="1 2" key="1">
    <citation type="submission" date="2014-06" db="EMBL/GenBank/DDBJ databases">
        <title>Evolutionary Origins and Diversification of the Mycorrhizal Mutualists.</title>
        <authorList>
            <consortium name="DOE Joint Genome Institute"/>
            <consortium name="Mycorrhizal Genomics Consortium"/>
            <person name="Kohler A."/>
            <person name="Kuo A."/>
            <person name="Nagy L.G."/>
            <person name="Floudas D."/>
            <person name="Copeland A."/>
            <person name="Barry K.W."/>
            <person name="Cichocki N."/>
            <person name="Veneault-Fourrey C."/>
            <person name="LaButti K."/>
            <person name="Lindquist E.A."/>
            <person name="Lipzen A."/>
            <person name="Lundell T."/>
            <person name="Morin E."/>
            <person name="Murat C."/>
            <person name="Riley R."/>
            <person name="Ohm R."/>
            <person name="Sun H."/>
            <person name="Tunlid A."/>
            <person name="Henrissat B."/>
            <person name="Grigoriev I.V."/>
            <person name="Hibbett D.S."/>
            <person name="Martin F."/>
        </authorList>
    </citation>
    <scope>NUCLEOTIDE SEQUENCE [LARGE SCALE GENOMIC DNA]</scope>
    <source>
        <strain evidence="1 2">SS14</strain>
    </source>
</reference>
<accession>A0A0C9W1I2</accession>